<protein>
    <submittedName>
        <fullName evidence="3">Uncharacterized protein</fullName>
    </submittedName>
</protein>
<evidence type="ECO:0000313" key="3">
    <source>
        <dbReference type="EMBL" id="PIP15386.1"/>
    </source>
</evidence>
<dbReference type="AlphaFoldDB" id="A0A2G9Y849"/>
<feature type="region of interest" description="Disordered" evidence="1">
    <location>
        <begin position="1"/>
        <end position="37"/>
    </location>
</feature>
<keyword evidence="2" id="KW-1133">Transmembrane helix</keyword>
<feature type="transmembrane region" description="Helical" evidence="2">
    <location>
        <begin position="47"/>
        <end position="69"/>
    </location>
</feature>
<organism evidence="3 4">
    <name type="scientific">Candidatus Roizmanbacteria bacterium CG23_combo_of_CG06-09_8_20_14_all_35_49</name>
    <dbReference type="NCBI Taxonomy" id="1974863"/>
    <lineage>
        <taxon>Bacteria</taxon>
        <taxon>Candidatus Roizmaniibacteriota</taxon>
    </lineage>
</organism>
<evidence type="ECO:0000256" key="1">
    <source>
        <dbReference type="SAM" id="MobiDB-lite"/>
    </source>
</evidence>
<evidence type="ECO:0000256" key="2">
    <source>
        <dbReference type="SAM" id="Phobius"/>
    </source>
</evidence>
<proteinExistence type="predicted"/>
<gene>
    <name evidence="3" type="ORF">COX47_00110</name>
</gene>
<keyword evidence="2" id="KW-0472">Membrane</keyword>
<comment type="caution">
    <text evidence="3">The sequence shown here is derived from an EMBL/GenBank/DDBJ whole genome shotgun (WGS) entry which is preliminary data.</text>
</comment>
<accession>A0A2G9Y849</accession>
<dbReference type="Proteomes" id="UP000231025">
    <property type="component" value="Unassembled WGS sequence"/>
</dbReference>
<feature type="compositionally biased region" description="Low complexity" evidence="1">
    <location>
        <begin position="9"/>
        <end position="29"/>
    </location>
</feature>
<keyword evidence="2" id="KW-0812">Transmembrane</keyword>
<dbReference type="EMBL" id="PCRE01000001">
    <property type="protein sequence ID" value="PIP15386.1"/>
    <property type="molecule type" value="Genomic_DNA"/>
</dbReference>
<evidence type="ECO:0000313" key="4">
    <source>
        <dbReference type="Proteomes" id="UP000231025"/>
    </source>
</evidence>
<reference evidence="3 4" key="1">
    <citation type="submission" date="2017-09" db="EMBL/GenBank/DDBJ databases">
        <title>Depth-based differentiation of microbial function through sediment-hosted aquifers and enrichment of novel symbionts in the deep terrestrial subsurface.</title>
        <authorList>
            <person name="Probst A.J."/>
            <person name="Ladd B."/>
            <person name="Jarett J.K."/>
            <person name="Geller-Mcgrath D.E."/>
            <person name="Sieber C.M."/>
            <person name="Emerson J.B."/>
            <person name="Anantharaman K."/>
            <person name="Thomas B.C."/>
            <person name="Malmstrom R."/>
            <person name="Stieglmeier M."/>
            <person name="Klingl A."/>
            <person name="Woyke T."/>
            <person name="Ryan C.M."/>
            <person name="Banfield J.F."/>
        </authorList>
    </citation>
    <scope>NUCLEOTIDE SEQUENCE [LARGE SCALE GENOMIC DNA]</scope>
    <source>
        <strain evidence="3">CG23_combo_of_CG06-09_8_20_14_all_35_49</strain>
    </source>
</reference>
<sequence length="131" mass="13936">MDSTQPTQTSSQPNITPNPTPIQTSNQPNITPAPVIPPQPQKSSLNIILLILTIILTIITVVVGGYILFPVNKKTTLPKITPQILPSEGVKATATIIPTPTIIITDDPNDIDVGSIEADLKDIGTDVINLQ</sequence>
<name>A0A2G9Y849_9BACT</name>